<evidence type="ECO:0000313" key="1">
    <source>
        <dbReference type="EMBL" id="MBZ4187124.1"/>
    </source>
</evidence>
<feature type="non-terminal residue" evidence="1">
    <location>
        <position position="1"/>
    </location>
</feature>
<dbReference type="Proteomes" id="UP001430290">
    <property type="component" value="Unassembled WGS sequence"/>
</dbReference>
<evidence type="ECO:0000313" key="2">
    <source>
        <dbReference type="Proteomes" id="UP001430290"/>
    </source>
</evidence>
<sequence length="224" mass="25623">QPNSSFKPTPLHGIVLSFGVRLLSLRLHLVAARLNSGVRPRMYRLGHMIEEQWVEHSHPPVFRMPAPGANSQRVVAGVPKSDPDIFLRLSGCLKEPLFLLYVLHTCRGEADLGRYQSPELSFQDVQSFVDEFRPFLSADGRFDLWVYSPEQKATIVWDRHNLIHAYGPLDCYASELRALGFKSGDPAIPAPHTHHYRHEFDTLAKKVVSRFNWVYSPLRPEDEQ</sequence>
<proteinExistence type="predicted"/>
<protein>
    <submittedName>
        <fullName evidence="1">Uncharacterized protein</fullName>
    </submittedName>
</protein>
<gene>
    <name evidence="1" type="ORF">K7B09_12415</name>
</gene>
<accession>A0ABS7TGX3</accession>
<name>A0ABS7TGX3_9GAMM</name>
<keyword evidence="2" id="KW-1185">Reference proteome</keyword>
<comment type="caution">
    <text evidence="1">The sequence shown here is derived from an EMBL/GenBank/DDBJ whole genome shotgun (WGS) entry which is preliminary data.</text>
</comment>
<dbReference type="EMBL" id="JAIQDJ010000012">
    <property type="protein sequence ID" value="MBZ4187124.1"/>
    <property type="molecule type" value="Genomic_DNA"/>
</dbReference>
<organism evidence="1 2">
    <name type="scientific">Thermomonas beijingensis</name>
    <dbReference type="NCBI Taxonomy" id="2872701"/>
    <lineage>
        <taxon>Bacteria</taxon>
        <taxon>Pseudomonadati</taxon>
        <taxon>Pseudomonadota</taxon>
        <taxon>Gammaproteobacteria</taxon>
        <taxon>Lysobacterales</taxon>
        <taxon>Lysobacteraceae</taxon>
        <taxon>Thermomonas</taxon>
    </lineage>
</organism>
<reference evidence="1" key="1">
    <citation type="submission" date="2021-09" db="EMBL/GenBank/DDBJ databases">
        <authorList>
            <person name="Wu T."/>
            <person name="Guo S.Z."/>
        </authorList>
    </citation>
    <scope>NUCLEOTIDE SEQUENCE</scope>
    <source>
        <strain evidence="1">RSS-23</strain>
    </source>
</reference>
<dbReference type="RefSeq" id="WP_223629794.1">
    <property type="nucleotide sequence ID" value="NZ_JAIQDJ010000012.1"/>
</dbReference>